<keyword evidence="3" id="KW-1003">Cell membrane</keyword>
<evidence type="ECO:0000256" key="5">
    <source>
        <dbReference type="ARBA" id="ARBA00022989"/>
    </source>
</evidence>
<evidence type="ECO:0000313" key="10">
    <source>
        <dbReference type="Proteomes" id="UP000321638"/>
    </source>
</evidence>
<dbReference type="PANTHER" id="PTHR30151:SF20">
    <property type="entry name" value="ABC TRANSPORTER PERMEASE PROTEIN HI_0355-RELATED"/>
    <property type="match status" value="1"/>
</dbReference>
<evidence type="ECO:0000256" key="7">
    <source>
        <dbReference type="RuleBase" id="RU363032"/>
    </source>
</evidence>
<feature type="transmembrane region" description="Helical" evidence="7">
    <location>
        <begin position="193"/>
        <end position="223"/>
    </location>
</feature>
<dbReference type="AlphaFoldDB" id="A0A5C8PJL9"/>
<feature type="domain" description="ABC transmembrane type-1" evidence="8">
    <location>
        <begin position="83"/>
        <end position="267"/>
    </location>
</feature>
<name>A0A5C8PJL9_9HYPH</name>
<feature type="transmembrane region" description="Helical" evidence="7">
    <location>
        <begin position="125"/>
        <end position="147"/>
    </location>
</feature>
<organism evidence="9 10">
    <name type="scientific">Vineibacter terrae</name>
    <dbReference type="NCBI Taxonomy" id="2586908"/>
    <lineage>
        <taxon>Bacteria</taxon>
        <taxon>Pseudomonadati</taxon>
        <taxon>Pseudomonadota</taxon>
        <taxon>Alphaproteobacteria</taxon>
        <taxon>Hyphomicrobiales</taxon>
        <taxon>Vineibacter</taxon>
    </lineage>
</organism>
<feature type="transmembrane region" description="Helical" evidence="7">
    <location>
        <begin position="249"/>
        <end position="268"/>
    </location>
</feature>
<evidence type="ECO:0000256" key="1">
    <source>
        <dbReference type="ARBA" id="ARBA00004651"/>
    </source>
</evidence>
<gene>
    <name evidence="9" type="ORF">FHP25_20660</name>
</gene>
<dbReference type="SUPFAM" id="SSF161098">
    <property type="entry name" value="MetI-like"/>
    <property type="match status" value="1"/>
</dbReference>
<dbReference type="RefSeq" id="WP_147848867.1">
    <property type="nucleotide sequence ID" value="NZ_VDUZ01000024.1"/>
</dbReference>
<accession>A0A5C8PJL9</accession>
<proteinExistence type="inferred from homology"/>
<dbReference type="GO" id="GO:0055085">
    <property type="term" value="P:transmembrane transport"/>
    <property type="evidence" value="ECO:0007669"/>
    <property type="project" value="InterPro"/>
</dbReference>
<keyword evidence="10" id="KW-1185">Reference proteome</keyword>
<dbReference type="InterPro" id="IPR000515">
    <property type="entry name" value="MetI-like"/>
</dbReference>
<comment type="caution">
    <text evidence="9">The sequence shown here is derived from an EMBL/GenBank/DDBJ whole genome shotgun (WGS) entry which is preliminary data.</text>
</comment>
<dbReference type="Gene3D" id="1.10.3720.10">
    <property type="entry name" value="MetI-like"/>
    <property type="match status" value="1"/>
</dbReference>
<protein>
    <submittedName>
        <fullName evidence="9">ABC transporter permease</fullName>
    </submittedName>
</protein>
<reference evidence="9 10" key="1">
    <citation type="submission" date="2019-06" db="EMBL/GenBank/DDBJ databases">
        <title>New taxonomy in bacterial strain CC-CFT640, isolated from vineyard.</title>
        <authorList>
            <person name="Lin S.-Y."/>
            <person name="Tsai C.-F."/>
            <person name="Young C.-C."/>
        </authorList>
    </citation>
    <scope>NUCLEOTIDE SEQUENCE [LARGE SCALE GENOMIC DNA]</scope>
    <source>
        <strain evidence="9 10">CC-CFT640</strain>
    </source>
</reference>
<dbReference type="Pfam" id="PF00528">
    <property type="entry name" value="BPD_transp_1"/>
    <property type="match status" value="1"/>
</dbReference>
<evidence type="ECO:0000313" key="9">
    <source>
        <dbReference type="EMBL" id="TXL73593.1"/>
    </source>
</evidence>
<comment type="similarity">
    <text evidence="7">Belongs to the binding-protein-dependent transport system permease family.</text>
</comment>
<keyword evidence="2 7" id="KW-0813">Transport</keyword>
<feature type="transmembrane region" description="Helical" evidence="7">
    <location>
        <begin position="153"/>
        <end position="172"/>
    </location>
</feature>
<keyword evidence="4 7" id="KW-0812">Transmembrane</keyword>
<dbReference type="PANTHER" id="PTHR30151">
    <property type="entry name" value="ALKANE SULFONATE ABC TRANSPORTER-RELATED, MEMBRANE SUBUNIT"/>
    <property type="match status" value="1"/>
</dbReference>
<dbReference type="GO" id="GO:0005886">
    <property type="term" value="C:plasma membrane"/>
    <property type="evidence" value="ECO:0007669"/>
    <property type="project" value="UniProtKB-SubCell"/>
</dbReference>
<comment type="subcellular location">
    <subcellularLocation>
        <location evidence="1 7">Cell membrane</location>
        <topology evidence="1 7">Multi-pass membrane protein</topology>
    </subcellularLocation>
</comment>
<sequence>MTITARTADDGRVLDTLARSEADRRARRRRRTAWVWAARAIVLGLFVGLWQWTVDIGAIDPFFFSQPSAIAGFLVEEVRDGSIWPHVLVTLRETLVGFAVGAGGGVAAGIVRMQFPFVADVSNPFLTILNVLPRVALAPMFIIWFGVGEGSKVALAVSLVFFILMLNTEAGIRSLDRELVLTMRALGATDRQLFWKVMLPGAVPAIFGGLRLGVVYALLAVVVGEMISAHMGLGQRIAFHAASFRAEGVLGTILVLAVIGLGLNLAVVRAEQVLLRWRGDAP</sequence>
<dbReference type="PROSITE" id="PS50928">
    <property type="entry name" value="ABC_TM1"/>
    <property type="match status" value="1"/>
</dbReference>
<dbReference type="OrthoDB" id="9799271at2"/>
<keyword evidence="6 7" id="KW-0472">Membrane</keyword>
<keyword evidence="5 7" id="KW-1133">Transmembrane helix</keyword>
<evidence type="ECO:0000256" key="6">
    <source>
        <dbReference type="ARBA" id="ARBA00023136"/>
    </source>
</evidence>
<dbReference type="Proteomes" id="UP000321638">
    <property type="component" value="Unassembled WGS sequence"/>
</dbReference>
<dbReference type="EMBL" id="VDUZ01000024">
    <property type="protein sequence ID" value="TXL73593.1"/>
    <property type="molecule type" value="Genomic_DNA"/>
</dbReference>
<evidence type="ECO:0000259" key="8">
    <source>
        <dbReference type="PROSITE" id="PS50928"/>
    </source>
</evidence>
<dbReference type="InterPro" id="IPR035906">
    <property type="entry name" value="MetI-like_sf"/>
</dbReference>
<feature type="transmembrane region" description="Helical" evidence="7">
    <location>
        <begin position="94"/>
        <end position="113"/>
    </location>
</feature>
<evidence type="ECO:0000256" key="3">
    <source>
        <dbReference type="ARBA" id="ARBA00022475"/>
    </source>
</evidence>
<dbReference type="CDD" id="cd06261">
    <property type="entry name" value="TM_PBP2"/>
    <property type="match status" value="1"/>
</dbReference>
<evidence type="ECO:0000256" key="2">
    <source>
        <dbReference type="ARBA" id="ARBA00022448"/>
    </source>
</evidence>
<feature type="transmembrane region" description="Helical" evidence="7">
    <location>
        <begin position="33"/>
        <end position="52"/>
    </location>
</feature>
<evidence type="ECO:0000256" key="4">
    <source>
        <dbReference type="ARBA" id="ARBA00022692"/>
    </source>
</evidence>